<keyword evidence="3" id="KW-1185">Reference proteome</keyword>
<evidence type="ECO:0000256" key="1">
    <source>
        <dbReference type="SAM" id="MobiDB-lite"/>
    </source>
</evidence>
<organism evidence="2 3">
    <name type="scientific">Heterodera trifolii</name>
    <dbReference type="NCBI Taxonomy" id="157864"/>
    <lineage>
        <taxon>Eukaryota</taxon>
        <taxon>Metazoa</taxon>
        <taxon>Ecdysozoa</taxon>
        <taxon>Nematoda</taxon>
        <taxon>Chromadorea</taxon>
        <taxon>Rhabditida</taxon>
        <taxon>Tylenchina</taxon>
        <taxon>Tylenchomorpha</taxon>
        <taxon>Tylenchoidea</taxon>
        <taxon>Heteroderidae</taxon>
        <taxon>Heteroderinae</taxon>
        <taxon>Heterodera</taxon>
    </lineage>
</organism>
<sequence>MMLWGSPSPISTDETKEKIGHDDSHLELIKGDISEIGMEPSSVGGTSAGHNAKPFFALDQLKQAGVPLKAQINPYLQLDPSIFKESQPQIIMTEGYEFWSGKI</sequence>
<gene>
    <name evidence="2" type="ORF">niasHT_009411</name>
</gene>
<dbReference type="AlphaFoldDB" id="A0ABD2MEC4"/>
<evidence type="ECO:0000313" key="2">
    <source>
        <dbReference type="EMBL" id="KAL3125882.1"/>
    </source>
</evidence>
<name>A0ABD2MEC4_9BILA</name>
<dbReference type="EMBL" id="JBICBT010000016">
    <property type="protein sequence ID" value="KAL3125882.1"/>
    <property type="molecule type" value="Genomic_DNA"/>
</dbReference>
<feature type="compositionally biased region" description="Basic and acidic residues" evidence="1">
    <location>
        <begin position="13"/>
        <end position="22"/>
    </location>
</feature>
<dbReference type="Proteomes" id="UP001620626">
    <property type="component" value="Unassembled WGS sequence"/>
</dbReference>
<reference evidence="2 3" key="1">
    <citation type="submission" date="2024-10" db="EMBL/GenBank/DDBJ databases">
        <authorList>
            <person name="Kim D."/>
        </authorList>
    </citation>
    <scope>NUCLEOTIDE SEQUENCE [LARGE SCALE GENOMIC DNA]</scope>
    <source>
        <strain evidence="2">BH-2024</strain>
    </source>
</reference>
<evidence type="ECO:0000313" key="3">
    <source>
        <dbReference type="Proteomes" id="UP001620626"/>
    </source>
</evidence>
<accession>A0ABD2MEC4</accession>
<comment type="caution">
    <text evidence="2">The sequence shown here is derived from an EMBL/GenBank/DDBJ whole genome shotgun (WGS) entry which is preliminary data.</text>
</comment>
<protein>
    <submittedName>
        <fullName evidence="2">Uncharacterized protein</fullName>
    </submittedName>
</protein>
<proteinExistence type="predicted"/>
<feature type="region of interest" description="Disordered" evidence="1">
    <location>
        <begin position="1"/>
        <end position="22"/>
    </location>
</feature>